<dbReference type="SUPFAM" id="SSF56801">
    <property type="entry name" value="Acetyl-CoA synthetase-like"/>
    <property type="match status" value="1"/>
</dbReference>
<evidence type="ECO:0000256" key="1">
    <source>
        <dbReference type="ARBA" id="ARBA00022450"/>
    </source>
</evidence>
<dbReference type="Proteomes" id="UP000730482">
    <property type="component" value="Unassembled WGS sequence"/>
</dbReference>
<dbReference type="Gene3D" id="3.40.50.980">
    <property type="match status" value="2"/>
</dbReference>
<evidence type="ECO:0000259" key="4">
    <source>
        <dbReference type="PROSITE" id="PS50075"/>
    </source>
</evidence>
<feature type="compositionally biased region" description="Basic and acidic residues" evidence="3">
    <location>
        <begin position="651"/>
        <end position="663"/>
    </location>
</feature>
<evidence type="ECO:0000256" key="2">
    <source>
        <dbReference type="ARBA" id="ARBA00022553"/>
    </source>
</evidence>
<evidence type="ECO:0000313" key="6">
    <source>
        <dbReference type="Proteomes" id="UP000730482"/>
    </source>
</evidence>
<dbReference type="RefSeq" id="WP_212021399.1">
    <property type="nucleotide sequence ID" value="NZ_JAAFYZ010000331.1"/>
</dbReference>
<organism evidence="5 6">
    <name type="scientific">Catenulispora pinistramenti</name>
    <dbReference type="NCBI Taxonomy" id="2705254"/>
    <lineage>
        <taxon>Bacteria</taxon>
        <taxon>Bacillati</taxon>
        <taxon>Actinomycetota</taxon>
        <taxon>Actinomycetes</taxon>
        <taxon>Catenulisporales</taxon>
        <taxon>Catenulisporaceae</taxon>
        <taxon>Catenulispora</taxon>
    </lineage>
</organism>
<dbReference type="InterPro" id="IPR010071">
    <property type="entry name" value="AA_adenyl_dom"/>
</dbReference>
<dbReference type="InterPro" id="IPR036736">
    <property type="entry name" value="ACP-like_sf"/>
</dbReference>
<keyword evidence="6" id="KW-1185">Reference proteome</keyword>
<feature type="region of interest" description="Disordered" evidence="3">
    <location>
        <begin position="633"/>
        <end position="663"/>
    </location>
</feature>
<dbReference type="InterPro" id="IPR009081">
    <property type="entry name" value="PP-bd_ACP"/>
</dbReference>
<dbReference type="SMART" id="SM00823">
    <property type="entry name" value="PKS_PP"/>
    <property type="match status" value="1"/>
</dbReference>
<accession>A0ABS5L749</accession>
<protein>
    <submittedName>
        <fullName evidence="5">Non-ribosomal peptide synthetase</fullName>
    </submittedName>
</protein>
<proteinExistence type="predicted"/>
<comment type="caution">
    <text evidence="5">The sequence shown here is derived from an EMBL/GenBank/DDBJ whole genome shotgun (WGS) entry which is preliminary data.</text>
</comment>
<dbReference type="InterPro" id="IPR020806">
    <property type="entry name" value="PKS_PP-bd"/>
</dbReference>
<dbReference type="Pfam" id="PF00550">
    <property type="entry name" value="PP-binding"/>
    <property type="match status" value="1"/>
</dbReference>
<dbReference type="InterPro" id="IPR020845">
    <property type="entry name" value="AMP-binding_CS"/>
</dbReference>
<dbReference type="PROSITE" id="PS50075">
    <property type="entry name" value="CARRIER"/>
    <property type="match status" value="1"/>
</dbReference>
<gene>
    <name evidence="5" type="ORF">KGQ19_45750</name>
</gene>
<dbReference type="InterPro" id="IPR025110">
    <property type="entry name" value="AMP-bd_C"/>
</dbReference>
<dbReference type="PANTHER" id="PTHR45527">
    <property type="entry name" value="NONRIBOSOMAL PEPTIDE SYNTHETASE"/>
    <property type="match status" value="1"/>
</dbReference>
<reference evidence="5 6" key="1">
    <citation type="submission" date="2020-02" db="EMBL/GenBank/DDBJ databases">
        <title>Acidophilic actinobacteria isolated from forest soil.</title>
        <authorList>
            <person name="Golinska P."/>
        </authorList>
    </citation>
    <scope>NUCLEOTIDE SEQUENCE [LARGE SCALE GENOMIC DNA]</scope>
    <source>
        <strain evidence="5 6">NL8</strain>
    </source>
</reference>
<dbReference type="Gene3D" id="3.30.300.30">
    <property type="match status" value="1"/>
</dbReference>
<dbReference type="InterPro" id="IPR000873">
    <property type="entry name" value="AMP-dep_synth/lig_dom"/>
</dbReference>
<dbReference type="NCBIfam" id="TIGR01733">
    <property type="entry name" value="AA-adenyl-dom"/>
    <property type="match status" value="1"/>
</dbReference>
<dbReference type="InterPro" id="IPR045851">
    <property type="entry name" value="AMP-bd_C_sf"/>
</dbReference>
<evidence type="ECO:0000256" key="3">
    <source>
        <dbReference type="SAM" id="MobiDB-lite"/>
    </source>
</evidence>
<dbReference type="PANTHER" id="PTHR45527:SF1">
    <property type="entry name" value="FATTY ACID SYNTHASE"/>
    <property type="match status" value="1"/>
</dbReference>
<dbReference type="Pfam" id="PF00501">
    <property type="entry name" value="AMP-binding"/>
    <property type="match status" value="1"/>
</dbReference>
<feature type="domain" description="Carrier" evidence="4">
    <location>
        <begin position="552"/>
        <end position="627"/>
    </location>
</feature>
<keyword evidence="1" id="KW-0596">Phosphopantetheine</keyword>
<feature type="compositionally biased region" description="Low complexity" evidence="3">
    <location>
        <begin position="640"/>
        <end position="649"/>
    </location>
</feature>
<dbReference type="PROSITE" id="PS00455">
    <property type="entry name" value="AMP_BINDING"/>
    <property type="match status" value="1"/>
</dbReference>
<keyword evidence="2" id="KW-0597">Phosphoprotein</keyword>
<dbReference type="Gene3D" id="2.30.38.10">
    <property type="entry name" value="Luciferase, Domain 3"/>
    <property type="match status" value="1"/>
</dbReference>
<sequence length="663" mass="70563">MTADTRQGPQQRDLGFQLRQEWDDAATLLPEATVPELFARRVAEEPGAIAVETDDEEISYARLDARTDRLARRLVEQGVAPGDNVAVLMRRSSDLVAALLAVAKAGAAFVPLSARDPVTRMHAVVAGSGCRLLLVDETTQDHEMTSHLAYLRADAEIGADAPPRGAPVETDPFGDRTAGPEALLYIMHTSGSTGAPKGVAVTHRNVVAFALDRIWRSGDHNRILFHSPHAFDASTYELWVPLLTGGTVVVAAGQADAALLRRLGGAGRITSLWLGAGLFGALAEADPECLAGLRQVWTGGDVVPPAAVARVQSACPGLTVYDGYGPTETTTFATRHRIARIHPEDRPVPIGGPMDNTRVYLLDDRLRLTEPGESGQVYVAGDGVARGYVSQPGLTARRFLPDIFGAPGGRMYATGDVARREPDGSLNLLGRADNQFKIHGFRIEPGEIESVLAGHPEVSRAVLLVSKTPDGSGHLAAVVVPAAPGRRPDPEALRGYLADRLPAHMVPARIVVRAGLPLTAHDKVDHRILMSELAAADAGPAAPTAPTAPETAATAETMARVAELWSAVLGVDRIAVDDSFFDRGGNSLKLIGLHARLCRTFGVDIPVQRLFEISSIRAMALYLQRAAGPDEGPVLVGDPRSVSAASARGAARRDRIRASREHR</sequence>
<name>A0ABS5L749_9ACTN</name>
<dbReference type="Gene3D" id="1.10.1200.10">
    <property type="entry name" value="ACP-like"/>
    <property type="match status" value="1"/>
</dbReference>
<evidence type="ECO:0000313" key="5">
    <source>
        <dbReference type="EMBL" id="MBS2554183.1"/>
    </source>
</evidence>
<dbReference type="SUPFAM" id="SSF47336">
    <property type="entry name" value="ACP-like"/>
    <property type="match status" value="1"/>
</dbReference>
<dbReference type="Pfam" id="PF13193">
    <property type="entry name" value="AMP-binding_C"/>
    <property type="match status" value="1"/>
</dbReference>
<dbReference type="EMBL" id="JAAFYZ010000331">
    <property type="protein sequence ID" value="MBS2554183.1"/>
    <property type="molecule type" value="Genomic_DNA"/>
</dbReference>